<dbReference type="Pfam" id="PF12833">
    <property type="entry name" value="HTH_18"/>
    <property type="match status" value="1"/>
</dbReference>
<keyword evidence="6" id="KW-1185">Reference proteome</keyword>
<dbReference type="AlphaFoldDB" id="A0A521FR24"/>
<dbReference type="RefSeq" id="WP_142531067.1">
    <property type="nucleotide sequence ID" value="NZ_CBCSJO010000016.1"/>
</dbReference>
<keyword evidence="3" id="KW-0804">Transcription</keyword>
<dbReference type="InterPro" id="IPR009057">
    <property type="entry name" value="Homeodomain-like_sf"/>
</dbReference>
<protein>
    <submittedName>
        <fullName evidence="5">AraC-type DNA-binding protein</fullName>
    </submittedName>
</protein>
<evidence type="ECO:0000313" key="5">
    <source>
        <dbReference type="EMBL" id="SMO98632.1"/>
    </source>
</evidence>
<dbReference type="SMART" id="SM00342">
    <property type="entry name" value="HTH_ARAC"/>
    <property type="match status" value="1"/>
</dbReference>
<evidence type="ECO:0000256" key="3">
    <source>
        <dbReference type="ARBA" id="ARBA00023163"/>
    </source>
</evidence>
<gene>
    <name evidence="5" type="ORF">SAMN06265348_11733</name>
</gene>
<dbReference type="PANTHER" id="PTHR43280:SF32">
    <property type="entry name" value="TRANSCRIPTIONAL REGULATORY PROTEIN"/>
    <property type="match status" value="1"/>
</dbReference>
<dbReference type="SUPFAM" id="SSF46689">
    <property type="entry name" value="Homeodomain-like"/>
    <property type="match status" value="1"/>
</dbReference>
<accession>A0A521FR24</accession>
<organism evidence="5 6">
    <name type="scientific">Pedobacter westerhofensis</name>
    <dbReference type="NCBI Taxonomy" id="425512"/>
    <lineage>
        <taxon>Bacteria</taxon>
        <taxon>Pseudomonadati</taxon>
        <taxon>Bacteroidota</taxon>
        <taxon>Sphingobacteriia</taxon>
        <taxon>Sphingobacteriales</taxon>
        <taxon>Sphingobacteriaceae</taxon>
        <taxon>Pedobacter</taxon>
    </lineage>
</organism>
<dbReference type="Gene3D" id="1.10.10.60">
    <property type="entry name" value="Homeodomain-like"/>
    <property type="match status" value="1"/>
</dbReference>
<sequence>MSEFFKLDNPVAQAPSFGICRFADDSKFNELNSSNHFTVVLMLKAEGSLTTDTSDYLVGHSCVMSFSLYQQFKINCPDACEGYLLYFHPDFFCLHQHRAEVSCNGVLFNNIYESPVTDLQEDGLSEILALFQGMFGEMQKNNIDTEVLLSYLKILLINASRIKVEQRDSDINMYSKIPSKLAELQSAIELNFKSMHTAAAYADLMNYSQSALNRSCKNYFNKTLSDLISDRIILEAKRELYLSDKPVKAIAYEIGFKDEFHFSRYFKRNIGISPQYFRNTVGFGKASLA</sequence>
<keyword evidence="1" id="KW-0805">Transcription regulation</keyword>
<dbReference type="OrthoDB" id="2585681at2"/>
<feature type="domain" description="HTH araC/xylS-type" evidence="4">
    <location>
        <begin position="182"/>
        <end position="280"/>
    </location>
</feature>
<evidence type="ECO:0000256" key="1">
    <source>
        <dbReference type="ARBA" id="ARBA00023015"/>
    </source>
</evidence>
<dbReference type="GO" id="GO:0043565">
    <property type="term" value="F:sequence-specific DNA binding"/>
    <property type="evidence" value="ECO:0007669"/>
    <property type="project" value="InterPro"/>
</dbReference>
<keyword evidence="2 5" id="KW-0238">DNA-binding</keyword>
<evidence type="ECO:0000313" key="6">
    <source>
        <dbReference type="Proteomes" id="UP000320300"/>
    </source>
</evidence>
<evidence type="ECO:0000259" key="4">
    <source>
        <dbReference type="PROSITE" id="PS01124"/>
    </source>
</evidence>
<evidence type="ECO:0000256" key="2">
    <source>
        <dbReference type="ARBA" id="ARBA00023125"/>
    </source>
</evidence>
<dbReference type="GO" id="GO:0003700">
    <property type="term" value="F:DNA-binding transcription factor activity"/>
    <property type="evidence" value="ECO:0007669"/>
    <property type="project" value="InterPro"/>
</dbReference>
<reference evidence="5 6" key="1">
    <citation type="submission" date="2017-05" db="EMBL/GenBank/DDBJ databases">
        <authorList>
            <person name="Varghese N."/>
            <person name="Submissions S."/>
        </authorList>
    </citation>
    <scope>NUCLEOTIDE SEQUENCE [LARGE SCALE GENOMIC DNA]</scope>
    <source>
        <strain evidence="5 6">DSM 19036</strain>
    </source>
</reference>
<name>A0A521FR24_9SPHI</name>
<dbReference type="Proteomes" id="UP000320300">
    <property type="component" value="Unassembled WGS sequence"/>
</dbReference>
<proteinExistence type="predicted"/>
<dbReference type="PANTHER" id="PTHR43280">
    <property type="entry name" value="ARAC-FAMILY TRANSCRIPTIONAL REGULATOR"/>
    <property type="match status" value="1"/>
</dbReference>
<dbReference type="EMBL" id="FXTN01000017">
    <property type="protein sequence ID" value="SMO98632.1"/>
    <property type="molecule type" value="Genomic_DNA"/>
</dbReference>
<dbReference type="InterPro" id="IPR020449">
    <property type="entry name" value="Tscrpt_reg_AraC-type_HTH"/>
</dbReference>
<dbReference type="PROSITE" id="PS01124">
    <property type="entry name" value="HTH_ARAC_FAMILY_2"/>
    <property type="match status" value="1"/>
</dbReference>
<dbReference type="InterPro" id="IPR018060">
    <property type="entry name" value="HTH_AraC"/>
</dbReference>
<dbReference type="PRINTS" id="PR00032">
    <property type="entry name" value="HTHARAC"/>
</dbReference>